<dbReference type="Pfam" id="PF09722">
    <property type="entry name" value="Xre_MbcA_ParS_C"/>
    <property type="match status" value="1"/>
</dbReference>
<evidence type="ECO:0000313" key="3">
    <source>
        <dbReference type="EMBL" id="WRS40284.1"/>
    </source>
</evidence>
<proteinExistence type="predicted"/>
<dbReference type="EMBL" id="CP141769">
    <property type="protein sequence ID" value="WRS40284.1"/>
    <property type="molecule type" value="Genomic_DNA"/>
</dbReference>
<dbReference type="Pfam" id="PF20432">
    <property type="entry name" value="Xre-like-HTH"/>
    <property type="match status" value="1"/>
</dbReference>
<protein>
    <submittedName>
        <fullName evidence="3">Antitoxin Xre/MbcA/ParS toxin-binding domain-containing protein</fullName>
    </submittedName>
</protein>
<dbReference type="InterPro" id="IPR046847">
    <property type="entry name" value="Xre-like_HTH"/>
</dbReference>
<keyword evidence="4" id="KW-1185">Reference proteome</keyword>
<dbReference type="Proteomes" id="UP001334732">
    <property type="component" value="Chromosome"/>
</dbReference>
<accession>A0ABZ1CLR2</accession>
<feature type="domain" description="Antitoxin Xre-like helix-turn-helix" evidence="2">
    <location>
        <begin position="9"/>
        <end position="65"/>
    </location>
</feature>
<evidence type="ECO:0000259" key="2">
    <source>
        <dbReference type="Pfam" id="PF20432"/>
    </source>
</evidence>
<evidence type="ECO:0000313" key="4">
    <source>
        <dbReference type="Proteomes" id="UP001334732"/>
    </source>
</evidence>
<organism evidence="3 4">
    <name type="scientific">Thiobacillus sedimenti</name>
    <dbReference type="NCBI Taxonomy" id="3110231"/>
    <lineage>
        <taxon>Bacteria</taxon>
        <taxon>Pseudomonadati</taxon>
        <taxon>Pseudomonadota</taxon>
        <taxon>Betaproteobacteria</taxon>
        <taxon>Nitrosomonadales</taxon>
        <taxon>Thiobacillaceae</taxon>
        <taxon>Thiobacillus</taxon>
    </lineage>
</organism>
<gene>
    <name evidence="3" type="ORF">VA613_05290</name>
</gene>
<feature type="domain" description="Antitoxin Xre/MbcA/ParS-like toxin-binding" evidence="1">
    <location>
        <begin position="71"/>
        <end position="118"/>
    </location>
</feature>
<name>A0ABZ1CLR2_9PROT</name>
<dbReference type="RefSeq" id="WP_324780814.1">
    <property type="nucleotide sequence ID" value="NZ_CP141769.1"/>
</dbReference>
<reference evidence="3 4" key="1">
    <citation type="submission" date="2023-12" db="EMBL/GenBank/DDBJ databases">
        <title>Thiobacillus sedimentum sp. nov., a chemolithoautotrophic sulfur-oxidizing bacterium isolated from freshwater sediment.</title>
        <authorList>
            <person name="Luo J."/>
            <person name="Dai C."/>
        </authorList>
    </citation>
    <scope>NUCLEOTIDE SEQUENCE [LARGE SCALE GENOMIC DNA]</scope>
    <source>
        <strain evidence="3 4">SCUT-2</strain>
    </source>
</reference>
<sequence>MSLAVARPDADRASVLAEALANAGRQLGMSQAELGAVIGKDRTAISRGRIDPDSKAGELALLLIRCYRALFVLTGGHPEPMRHWMQTENLHTGGIPAEQVKTVQGLTTVLEYLDAMRGKL</sequence>
<evidence type="ECO:0000259" key="1">
    <source>
        <dbReference type="Pfam" id="PF09722"/>
    </source>
</evidence>
<dbReference type="InterPro" id="IPR024467">
    <property type="entry name" value="Xre/MbcA/ParS-like_toxin-bd"/>
</dbReference>